<evidence type="ECO:0000256" key="12">
    <source>
        <dbReference type="RuleBase" id="RU362010"/>
    </source>
</evidence>
<gene>
    <name evidence="12 13" type="primary">corA</name>
    <name evidence="13" type="ORF">DSM104443_03387</name>
</gene>
<keyword evidence="5 12" id="KW-0812">Transmembrane</keyword>
<evidence type="ECO:0000256" key="2">
    <source>
        <dbReference type="ARBA" id="ARBA00009765"/>
    </source>
</evidence>
<feature type="transmembrane region" description="Helical" evidence="12">
    <location>
        <begin position="265"/>
        <end position="284"/>
    </location>
</feature>
<evidence type="ECO:0000256" key="7">
    <source>
        <dbReference type="ARBA" id="ARBA00022989"/>
    </source>
</evidence>
<name>A0A6M4GZ62_9PROT</name>
<dbReference type="RefSeq" id="WP_171094396.1">
    <property type="nucleotide sequence ID" value="NZ_CP053069.1"/>
</dbReference>
<evidence type="ECO:0000256" key="10">
    <source>
        <dbReference type="ARBA" id="ARBA00034269"/>
    </source>
</evidence>
<keyword evidence="6 12" id="KW-0460">Magnesium</keyword>
<feature type="transmembrane region" description="Helical" evidence="12">
    <location>
        <begin position="296"/>
        <end position="313"/>
    </location>
</feature>
<dbReference type="InterPro" id="IPR045863">
    <property type="entry name" value="CorA_TM1_TM2"/>
</dbReference>
<protein>
    <recommendedName>
        <fullName evidence="12">Magnesium transport protein CorA</fullName>
    </recommendedName>
</protein>
<dbReference type="GO" id="GO:0050897">
    <property type="term" value="F:cobalt ion binding"/>
    <property type="evidence" value="ECO:0007669"/>
    <property type="project" value="TreeGrafter"/>
</dbReference>
<dbReference type="Pfam" id="PF01544">
    <property type="entry name" value="CorA"/>
    <property type="match status" value="1"/>
</dbReference>
<evidence type="ECO:0000313" key="13">
    <source>
        <dbReference type="EMBL" id="QJR12302.1"/>
    </source>
</evidence>
<dbReference type="GO" id="GO:0015087">
    <property type="term" value="F:cobalt ion transmembrane transporter activity"/>
    <property type="evidence" value="ECO:0007669"/>
    <property type="project" value="UniProtKB-UniRule"/>
</dbReference>
<dbReference type="PANTHER" id="PTHR46494">
    <property type="entry name" value="CORA FAMILY METAL ION TRANSPORTER (EUROFUNG)"/>
    <property type="match status" value="1"/>
</dbReference>
<proteinExistence type="inferred from homology"/>
<dbReference type="SUPFAM" id="SSF144083">
    <property type="entry name" value="Magnesium transport protein CorA, transmembrane region"/>
    <property type="match status" value="1"/>
</dbReference>
<keyword evidence="9 12" id="KW-0472">Membrane</keyword>
<evidence type="ECO:0000256" key="6">
    <source>
        <dbReference type="ARBA" id="ARBA00022842"/>
    </source>
</evidence>
<evidence type="ECO:0000313" key="14">
    <source>
        <dbReference type="Proteomes" id="UP000501534"/>
    </source>
</evidence>
<dbReference type="EMBL" id="CP053069">
    <property type="protein sequence ID" value="QJR12302.1"/>
    <property type="molecule type" value="Genomic_DNA"/>
</dbReference>
<organism evidence="13 14">
    <name type="scientific">Usitatibacter rugosus</name>
    <dbReference type="NCBI Taxonomy" id="2732067"/>
    <lineage>
        <taxon>Bacteria</taxon>
        <taxon>Pseudomonadati</taxon>
        <taxon>Pseudomonadota</taxon>
        <taxon>Betaproteobacteria</taxon>
        <taxon>Nitrosomonadales</taxon>
        <taxon>Usitatibacteraceae</taxon>
        <taxon>Usitatibacter</taxon>
    </lineage>
</organism>
<sequence length="322" mass="36485">MLVNCCAYQNGKRIADIQKNEISDYIHRPDTFVWVALYEPSAEEIDEMAVQFSLHPLAVEDARHGHQRPKVEEWGDQLFAVVHVVEMAGAEINTGEVDIFVGPNFVLSVRRGTEVGFQAVRERAEREPELLKAGSGFVFYALIDNIVDRYFPVVDFLEGQLEKIEERIFKDGTSPRANIESLYDLKGHGMTLRHAVEPLIEAIHKLYGGRVPQVCVGTQAYFRDVYDHLLRVSQQLDGLRDMVVTAMSVNLAMITLEDNKVTKRLASYAALIAVPTLVAGIYGMNFKNMPELEWTYGYPMALVIMAVSDFWIFRRLRGAGWL</sequence>
<dbReference type="KEGG" id="uru:DSM104443_03387"/>
<dbReference type="InterPro" id="IPR045861">
    <property type="entry name" value="CorA_cytoplasmic_dom"/>
</dbReference>
<dbReference type="FunFam" id="1.20.58.340:FF:000004">
    <property type="entry name" value="Magnesium transport protein CorA"/>
    <property type="match status" value="1"/>
</dbReference>
<comment type="similarity">
    <text evidence="2 12">Belongs to the CorA metal ion transporter (MIT) (TC 1.A.35) family.</text>
</comment>
<dbReference type="CDD" id="cd12830">
    <property type="entry name" value="MtCorA-like"/>
    <property type="match status" value="1"/>
</dbReference>
<dbReference type="SUPFAM" id="SSF143865">
    <property type="entry name" value="CorA soluble domain-like"/>
    <property type="match status" value="1"/>
</dbReference>
<keyword evidence="14" id="KW-1185">Reference proteome</keyword>
<dbReference type="GO" id="GO:0005886">
    <property type="term" value="C:plasma membrane"/>
    <property type="evidence" value="ECO:0007669"/>
    <property type="project" value="UniProtKB-SubCell"/>
</dbReference>
<dbReference type="Gene3D" id="1.20.58.340">
    <property type="entry name" value="Magnesium transport protein CorA, transmembrane region"/>
    <property type="match status" value="2"/>
</dbReference>
<comment type="catalytic activity">
    <reaction evidence="10">
        <text>Mg(2+)(in) = Mg(2+)(out)</text>
        <dbReference type="Rhea" id="RHEA:29827"/>
        <dbReference type="ChEBI" id="CHEBI:18420"/>
    </reaction>
</comment>
<comment type="function">
    <text evidence="11">Mediates influx of magnesium ions. Alternates between open and closed states. Activated by low cytoplasmic Mg(2+) levels. Inactive when cytoplasmic Mg(2+) levels are high.</text>
</comment>
<dbReference type="PANTHER" id="PTHR46494:SF1">
    <property type="entry name" value="CORA FAMILY METAL ION TRANSPORTER (EUROFUNG)"/>
    <property type="match status" value="1"/>
</dbReference>
<evidence type="ECO:0000256" key="9">
    <source>
        <dbReference type="ARBA" id="ARBA00023136"/>
    </source>
</evidence>
<keyword evidence="8 12" id="KW-0406">Ion transport</keyword>
<dbReference type="Gene3D" id="3.30.460.20">
    <property type="entry name" value="CorA soluble domain-like"/>
    <property type="match status" value="1"/>
</dbReference>
<evidence type="ECO:0000256" key="5">
    <source>
        <dbReference type="ARBA" id="ARBA00022692"/>
    </source>
</evidence>
<dbReference type="GO" id="GO:0000287">
    <property type="term" value="F:magnesium ion binding"/>
    <property type="evidence" value="ECO:0007669"/>
    <property type="project" value="TreeGrafter"/>
</dbReference>
<evidence type="ECO:0000256" key="1">
    <source>
        <dbReference type="ARBA" id="ARBA00004651"/>
    </source>
</evidence>
<dbReference type="AlphaFoldDB" id="A0A6M4GZ62"/>
<keyword evidence="4 12" id="KW-1003">Cell membrane</keyword>
<evidence type="ECO:0000256" key="4">
    <source>
        <dbReference type="ARBA" id="ARBA00022475"/>
    </source>
</evidence>
<evidence type="ECO:0000256" key="11">
    <source>
        <dbReference type="ARBA" id="ARBA00045497"/>
    </source>
</evidence>
<evidence type="ECO:0000256" key="8">
    <source>
        <dbReference type="ARBA" id="ARBA00023065"/>
    </source>
</evidence>
<dbReference type="InterPro" id="IPR004488">
    <property type="entry name" value="Mg/Co-transport_prot_CorA"/>
</dbReference>
<dbReference type="InterPro" id="IPR002523">
    <property type="entry name" value="MgTranspt_CorA/ZnTranspt_ZntB"/>
</dbReference>
<comment type="subcellular location">
    <subcellularLocation>
        <location evidence="1">Cell membrane</location>
        <topology evidence="1">Multi-pass membrane protein</topology>
    </subcellularLocation>
    <subcellularLocation>
        <location evidence="12">Membrane</location>
        <topology evidence="12">Multi-pass membrane protein</topology>
    </subcellularLocation>
</comment>
<dbReference type="Proteomes" id="UP000501534">
    <property type="component" value="Chromosome"/>
</dbReference>
<keyword evidence="7 12" id="KW-1133">Transmembrane helix</keyword>
<dbReference type="GO" id="GO:0015095">
    <property type="term" value="F:magnesium ion transmembrane transporter activity"/>
    <property type="evidence" value="ECO:0007669"/>
    <property type="project" value="UniProtKB-UniRule"/>
</dbReference>
<evidence type="ECO:0000256" key="3">
    <source>
        <dbReference type="ARBA" id="ARBA00022448"/>
    </source>
</evidence>
<keyword evidence="3 12" id="KW-0813">Transport</keyword>
<reference evidence="13 14" key="1">
    <citation type="submission" date="2020-04" db="EMBL/GenBank/DDBJ databases">
        <title>Usitatibacter rugosus gen. nov., sp. nov. and Usitatibacter palustris sp. nov., novel members of Usitatibacteraceae fam. nov. within the order Nitrosomonadales isolated from soil.</title>
        <authorList>
            <person name="Huber K.J."/>
            <person name="Neumann-Schaal M."/>
            <person name="Geppert A."/>
            <person name="Luckner M."/>
            <person name="Wanner G."/>
            <person name="Overmann J."/>
        </authorList>
    </citation>
    <scope>NUCLEOTIDE SEQUENCE [LARGE SCALE GENOMIC DNA]</scope>
    <source>
        <strain evidence="13 14">0125_3</strain>
    </source>
</reference>
<dbReference type="NCBIfam" id="TIGR00383">
    <property type="entry name" value="corA"/>
    <property type="match status" value="1"/>
</dbReference>
<accession>A0A6M4GZ62</accession>